<dbReference type="InterPro" id="IPR000182">
    <property type="entry name" value="GNAT_dom"/>
</dbReference>
<dbReference type="InterPro" id="IPR016890">
    <property type="entry name" value="UCP028520"/>
</dbReference>
<proteinExistence type="predicted"/>
<feature type="domain" description="N-acetyltransferase" evidence="1">
    <location>
        <begin position="3"/>
        <end position="163"/>
    </location>
</feature>
<dbReference type="PIRSF" id="PIRSF028520">
    <property type="entry name" value="UCP028520"/>
    <property type="match status" value="1"/>
</dbReference>
<protein>
    <submittedName>
        <fullName evidence="2">GNAT family N-acetyltransferase</fullName>
    </submittedName>
</protein>
<accession>A0ABV7RQ47</accession>
<evidence type="ECO:0000313" key="2">
    <source>
        <dbReference type="EMBL" id="MFC3550747.1"/>
    </source>
</evidence>
<evidence type="ECO:0000313" key="3">
    <source>
        <dbReference type="Proteomes" id="UP001595740"/>
    </source>
</evidence>
<dbReference type="Pfam" id="PF00583">
    <property type="entry name" value="Acetyltransf_1"/>
    <property type="match status" value="1"/>
</dbReference>
<dbReference type="Gene3D" id="3.40.630.30">
    <property type="match status" value="1"/>
</dbReference>
<evidence type="ECO:0000259" key="1">
    <source>
        <dbReference type="PROSITE" id="PS51186"/>
    </source>
</evidence>
<reference evidence="3" key="1">
    <citation type="journal article" date="2019" name="Int. J. Syst. Evol. Microbiol.">
        <title>The Global Catalogue of Microorganisms (GCM) 10K type strain sequencing project: providing services to taxonomists for standard genome sequencing and annotation.</title>
        <authorList>
            <consortium name="The Broad Institute Genomics Platform"/>
            <consortium name="The Broad Institute Genome Sequencing Center for Infectious Disease"/>
            <person name="Wu L."/>
            <person name="Ma J."/>
        </authorList>
    </citation>
    <scope>NUCLEOTIDE SEQUENCE [LARGE SCALE GENOMIC DNA]</scope>
    <source>
        <strain evidence="3">KCTC 42875</strain>
    </source>
</reference>
<comment type="caution">
    <text evidence="2">The sequence shown here is derived from an EMBL/GenBank/DDBJ whole genome shotgun (WGS) entry which is preliminary data.</text>
</comment>
<gene>
    <name evidence="2" type="ORF">ACFOLC_06910</name>
</gene>
<dbReference type="PANTHER" id="PTHR43072">
    <property type="entry name" value="N-ACETYLTRANSFERASE"/>
    <property type="match status" value="1"/>
</dbReference>
<dbReference type="Proteomes" id="UP001595740">
    <property type="component" value="Unassembled WGS sequence"/>
</dbReference>
<dbReference type="RefSeq" id="WP_386758481.1">
    <property type="nucleotide sequence ID" value="NZ_JBHRXK010000002.1"/>
</dbReference>
<name>A0ABV7RQ47_9GAMM</name>
<dbReference type="EMBL" id="JBHRXK010000002">
    <property type="protein sequence ID" value="MFC3550747.1"/>
    <property type="molecule type" value="Genomic_DNA"/>
</dbReference>
<sequence length="163" mass="18047">MAIDIRSADAADHAAILALNLESEQLLSPLSAARLARLDAQAAYHRVLCDDGAVVAFLLAFAQGADYDSPNYRWFAQRYERFLYIDRVVVAASHQGRRLGSRLYEDLFAFARGSGIATVTCEFYVVPLNEASRRFHAGFGFREVGTQWVAEGRKQVSLQTATA</sequence>
<dbReference type="CDD" id="cd04301">
    <property type="entry name" value="NAT_SF"/>
    <property type="match status" value="1"/>
</dbReference>
<dbReference type="PROSITE" id="PS51186">
    <property type="entry name" value="GNAT"/>
    <property type="match status" value="1"/>
</dbReference>
<dbReference type="SUPFAM" id="SSF55729">
    <property type="entry name" value="Acyl-CoA N-acyltransferases (Nat)"/>
    <property type="match status" value="1"/>
</dbReference>
<dbReference type="InterPro" id="IPR016181">
    <property type="entry name" value="Acyl_CoA_acyltransferase"/>
</dbReference>
<keyword evidence="3" id="KW-1185">Reference proteome</keyword>
<organism evidence="2 3">
    <name type="scientific">Lysobacter cavernae</name>
    <dbReference type="NCBI Taxonomy" id="1685901"/>
    <lineage>
        <taxon>Bacteria</taxon>
        <taxon>Pseudomonadati</taxon>
        <taxon>Pseudomonadota</taxon>
        <taxon>Gammaproteobacteria</taxon>
        <taxon>Lysobacterales</taxon>
        <taxon>Lysobacteraceae</taxon>
        <taxon>Lysobacter</taxon>
    </lineage>
</organism>